<accession>A0A5B7J2E4</accession>
<reference evidence="1 2" key="1">
    <citation type="submission" date="2019-05" db="EMBL/GenBank/DDBJ databases">
        <title>Another draft genome of Portunus trituberculatus and its Hox gene families provides insights of decapod evolution.</title>
        <authorList>
            <person name="Jeong J.-H."/>
            <person name="Song I."/>
            <person name="Kim S."/>
            <person name="Choi T."/>
            <person name="Kim D."/>
            <person name="Ryu S."/>
            <person name="Kim W."/>
        </authorList>
    </citation>
    <scope>NUCLEOTIDE SEQUENCE [LARGE SCALE GENOMIC DNA]</scope>
    <source>
        <tissue evidence="1">Muscle</tissue>
    </source>
</reference>
<name>A0A5B7J2E4_PORTR</name>
<keyword evidence="2" id="KW-1185">Reference proteome</keyword>
<gene>
    <name evidence="1" type="ORF">E2C01_083849</name>
</gene>
<dbReference type="AlphaFoldDB" id="A0A5B7J2E4"/>
<proteinExistence type="predicted"/>
<evidence type="ECO:0000313" key="2">
    <source>
        <dbReference type="Proteomes" id="UP000324222"/>
    </source>
</evidence>
<dbReference type="EMBL" id="VSRR010079354">
    <property type="protein sequence ID" value="MPC88925.1"/>
    <property type="molecule type" value="Genomic_DNA"/>
</dbReference>
<dbReference type="Proteomes" id="UP000324222">
    <property type="component" value="Unassembled WGS sequence"/>
</dbReference>
<protein>
    <submittedName>
        <fullName evidence="1">Uncharacterized protein</fullName>
    </submittedName>
</protein>
<organism evidence="1 2">
    <name type="scientific">Portunus trituberculatus</name>
    <name type="common">Swimming crab</name>
    <name type="synonym">Neptunus trituberculatus</name>
    <dbReference type="NCBI Taxonomy" id="210409"/>
    <lineage>
        <taxon>Eukaryota</taxon>
        <taxon>Metazoa</taxon>
        <taxon>Ecdysozoa</taxon>
        <taxon>Arthropoda</taxon>
        <taxon>Crustacea</taxon>
        <taxon>Multicrustacea</taxon>
        <taxon>Malacostraca</taxon>
        <taxon>Eumalacostraca</taxon>
        <taxon>Eucarida</taxon>
        <taxon>Decapoda</taxon>
        <taxon>Pleocyemata</taxon>
        <taxon>Brachyura</taxon>
        <taxon>Eubrachyura</taxon>
        <taxon>Portunoidea</taxon>
        <taxon>Portunidae</taxon>
        <taxon>Portuninae</taxon>
        <taxon>Portunus</taxon>
    </lineage>
</organism>
<evidence type="ECO:0000313" key="1">
    <source>
        <dbReference type="EMBL" id="MPC88925.1"/>
    </source>
</evidence>
<comment type="caution">
    <text evidence="1">The sequence shown here is derived from an EMBL/GenBank/DDBJ whole genome shotgun (WGS) entry which is preliminary data.</text>
</comment>
<sequence>MKREWREIEARKEKRRGEGEVFTYPETGINSSRPLQEYVALSLIYLNEPDFPSCHTACHSLYTVTAPSAMFSK</sequence>